<dbReference type="SUPFAM" id="SSF53335">
    <property type="entry name" value="S-adenosyl-L-methionine-dependent methyltransferases"/>
    <property type="match status" value="1"/>
</dbReference>
<evidence type="ECO:0000259" key="1">
    <source>
        <dbReference type="Pfam" id="PF08241"/>
    </source>
</evidence>
<dbReference type="InterPro" id="IPR013216">
    <property type="entry name" value="Methyltransf_11"/>
</dbReference>
<keyword evidence="2" id="KW-0808">Transferase</keyword>
<keyword evidence="3" id="KW-1185">Reference proteome</keyword>
<evidence type="ECO:0000313" key="2">
    <source>
        <dbReference type="EMBL" id="MBE9065622.1"/>
    </source>
</evidence>
<comment type="caution">
    <text evidence="2">The sequence shown here is derived from an EMBL/GenBank/DDBJ whole genome shotgun (WGS) entry which is preliminary data.</text>
</comment>
<dbReference type="InterPro" id="IPR029063">
    <property type="entry name" value="SAM-dependent_MTases_sf"/>
</dbReference>
<name>A0A928ZS50_LEPEC</name>
<dbReference type="PANTHER" id="PTHR43591">
    <property type="entry name" value="METHYLTRANSFERASE"/>
    <property type="match status" value="1"/>
</dbReference>
<gene>
    <name evidence="2" type="ORF">IQ260_03040</name>
</gene>
<evidence type="ECO:0000313" key="3">
    <source>
        <dbReference type="Proteomes" id="UP000615026"/>
    </source>
</evidence>
<dbReference type="EMBL" id="JADEXP010000013">
    <property type="protein sequence ID" value="MBE9065622.1"/>
    <property type="molecule type" value="Genomic_DNA"/>
</dbReference>
<accession>A0A928ZS50</accession>
<dbReference type="GO" id="GO:0008757">
    <property type="term" value="F:S-adenosylmethionine-dependent methyltransferase activity"/>
    <property type="evidence" value="ECO:0007669"/>
    <property type="project" value="InterPro"/>
</dbReference>
<dbReference type="Proteomes" id="UP000615026">
    <property type="component" value="Unassembled WGS sequence"/>
</dbReference>
<feature type="domain" description="Methyltransferase type 11" evidence="1">
    <location>
        <begin position="45"/>
        <end position="139"/>
    </location>
</feature>
<dbReference type="Gene3D" id="3.40.50.150">
    <property type="entry name" value="Vaccinia Virus protein VP39"/>
    <property type="match status" value="1"/>
</dbReference>
<keyword evidence="2" id="KW-0489">Methyltransferase</keyword>
<dbReference type="RefSeq" id="WP_193990722.1">
    <property type="nucleotide sequence ID" value="NZ_JADEXP010000013.1"/>
</dbReference>
<protein>
    <submittedName>
        <fullName evidence="2">Methyltransferase domain-containing protein</fullName>
    </submittedName>
</protein>
<sequence>MDFDPVRNEYSRLAPFYDRRWSSYIDSTIQATISRLTINPHEHVLDLGCGTGTLIQQLMHLTPTAIFYGLDTSVEMLNVAKQKLPNSVELWLGSADELPFPDESFDVVVSTNAFHYLRNPSQVIQEVKRVLTPEGRLVITDWCHDYWTCRICDFFLRLFNRAHFRTYGASECQMILQEEGLQEVFIEKYKIDWHWGMMTAQAVNCQKIV</sequence>
<proteinExistence type="predicted"/>
<dbReference type="CDD" id="cd02440">
    <property type="entry name" value="AdoMet_MTases"/>
    <property type="match status" value="1"/>
</dbReference>
<dbReference type="GO" id="GO:0032259">
    <property type="term" value="P:methylation"/>
    <property type="evidence" value="ECO:0007669"/>
    <property type="project" value="UniProtKB-KW"/>
</dbReference>
<dbReference type="Pfam" id="PF08241">
    <property type="entry name" value="Methyltransf_11"/>
    <property type="match status" value="1"/>
</dbReference>
<dbReference type="AlphaFoldDB" id="A0A928ZS50"/>
<reference evidence="2" key="1">
    <citation type="submission" date="2020-10" db="EMBL/GenBank/DDBJ databases">
        <authorList>
            <person name="Castelo-Branco R."/>
            <person name="Eusebio N."/>
            <person name="Adriana R."/>
            <person name="Vieira A."/>
            <person name="Brugerolle De Fraissinette N."/>
            <person name="Rezende De Castro R."/>
            <person name="Schneider M.P."/>
            <person name="Vasconcelos V."/>
            <person name="Leao P.N."/>
        </authorList>
    </citation>
    <scope>NUCLEOTIDE SEQUENCE</scope>
    <source>
        <strain evidence="2">LEGE 11479</strain>
    </source>
</reference>
<organism evidence="2 3">
    <name type="scientific">Leptolyngbya cf. ectocarpi LEGE 11479</name>
    <dbReference type="NCBI Taxonomy" id="1828722"/>
    <lineage>
        <taxon>Bacteria</taxon>
        <taxon>Bacillati</taxon>
        <taxon>Cyanobacteriota</taxon>
        <taxon>Cyanophyceae</taxon>
        <taxon>Leptolyngbyales</taxon>
        <taxon>Leptolyngbyaceae</taxon>
        <taxon>Leptolyngbya group</taxon>
        <taxon>Leptolyngbya</taxon>
    </lineage>
</organism>